<evidence type="ECO:0000313" key="2">
    <source>
        <dbReference type="EMBL" id="KAK8839950.1"/>
    </source>
</evidence>
<evidence type="ECO:0000313" key="3">
    <source>
        <dbReference type="Proteomes" id="UP001470230"/>
    </source>
</evidence>
<gene>
    <name evidence="2" type="ORF">M9Y10_031665</name>
</gene>
<dbReference type="EMBL" id="JAPFFF010000050">
    <property type="protein sequence ID" value="KAK8839950.1"/>
    <property type="molecule type" value="Genomic_DNA"/>
</dbReference>
<protein>
    <recommendedName>
        <fullName evidence="1">Cyclophilin-like domain-containing protein</fullName>
    </recommendedName>
</protein>
<dbReference type="Pfam" id="PF18050">
    <property type="entry name" value="Cyclophil_like2"/>
    <property type="match status" value="1"/>
</dbReference>
<dbReference type="Proteomes" id="UP001470230">
    <property type="component" value="Unassembled WGS sequence"/>
</dbReference>
<proteinExistence type="predicted"/>
<dbReference type="Gene3D" id="2.40.100.20">
    <property type="match status" value="1"/>
</dbReference>
<reference evidence="2 3" key="1">
    <citation type="submission" date="2024-04" db="EMBL/GenBank/DDBJ databases">
        <title>Tritrichomonas musculus Genome.</title>
        <authorList>
            <person name="Alves-Ferreira E."/>
            <person name="Grigg M."/>
            <person name="Lorenzi H."/>
            <person name="Galac M."/>
        </authorList>
    </citation>
    <scope>NUCLEOTIDE SEQUENCE [LARGE SCALE GENOMIC DNA]</scope>
    <source>
        <strain evidence="2 3">EAF2021</strain>
    </source>
</reference>
<name>A0ABR2H178_9EUKA</name>
<dbReference type="InterPro" id="IPR029000">
    <property type="entry name" value="Cyclophilin-like_dom_sf"/>
</dbReference>
<sequence>MLITIGSTVLTAHLANNTSVTALKKLLSKNPLTIQMNDFVNFEKVGSIGTTLPQNNRQLNTEPGDIILYQGRNLVIYYGFNSYSLTPIGKIEGITQEK</sequence>
<organism evidence="2 3">
    <name type="scientific">Tritrichomonas musculus</name>
    <dbReference type="NCBI Taxonomy" id="1915356"/>
    <lineage>
        <taxon>Eukaryota</taxon>
        <taxon>Metamonada</taxon>
        <taxon>Parabasalia</taxon>
        <taxon>Tritrichomonadida</taxon>
        <taxon>Tritrichomonadidae</taxon>
        <taxon>Tritrichomonas</taxon>
    </lineage>
</organism>
<accession>A0ABR2H178</accession>
<feature type="domain" description="Cyclophilin-like" evidence="1">
    <location>
        <begin position="3"/>
        <end position="93"/>
    </location>
</feature>
<comment type="caution">
    <text evidence="2">The sequence shown here is derived from an EMBL/GenBank/DDBJ whole genome shotgun (WGS) entry which is preliminary data.</text>
</comment>
<dbReference type="InterPro" id="IPR041183">
    <property type="entry name" value="Cyclophilin-like"/>
</dbReference>
<evidence type="ECO:0000259" key="1">
    <source>
        <dbReference type="Pfam" id="PF18050"/>
    </source>
</evidence>
<keyword evidence="3" id="KW-1185">Reference proteome</keyword>
<dbReference type="SUPFAM" id="SSF50891">
    <property type="entry name" value="Cyclophilin-like"/>
    <property type="match status" value="1"/>
</dbReference>